<reference evidence="3 4" key="1">
    <citation type="submission" date="2019-07" db="EMBL/GenBank/DDBJ databases">
        <title>Sphingomonas solaris sp. nov., isolated from a solar panel from Boston, Massachusetts.</title>
        <authorList>
            <person name="Tanner K."/>
            <person name="Pascual J."/>
            <person name="Mancuso C."/>
            <person name="Pereto J."/>
            <person name="Khalil A."/>
            <person name="Vilanova C."/>
        </authorList>
    </citation>
    <scope>NUCLEOTIDE SEQUENCE [LARGE SCALE GENOMIC DNA]</scope>
    <source>
        <strain evidence="3 4">R4DWN</strain>
    </source>
</reference>
<feature type="domain" description="DUF3597" evidence="2">
    <location>
        <begin position="3"/>
        <end position="142"/>
    </location>
</feature>
<dbReference type="OrthoDB" id="9812045at2"/>
<keyword evidence="4" id="KW-1185">Reference proteome</keyword>
<name>A0A558QUB0_9SPHN</name>
<sequence length="147" mass="14752">MSVFASIWKKLNDPWGIAEKKKAVAAPAPAPAAAPAAPAAQAPHPAPAAPVAQPAAAAPAAPVDVHQILSDMAAKAPGGGGNWKVSIVDLLSLLGLDSSLAARKELAEELNVHAGAHGSAEQNIALYKAVMRQLQANGGKVPASLLD</sequence>
<dbReference type="EMBL" id="VNIM01000112">
    <property type="protein sequence ID" value="TVV70698.1"/>
    <property type="molecule type" value="Genomic_DNA"/>
</dbReference>
<dbReference type="Pfam" id="PF12200">
    <property type="entry name" value="DUF3597"/>
    <property type="match status" value="1"/>
</dbReference>
<protein>
    <submittedName>
        <fullName evidence="3">DUF3597 domain-containing protein</fullName>
    </submittedName>
</protein>
<dbReference type="Proteomes" id="UP000318681">
    <property type="component" value="Unassembled WGS sequence"/>
</dbReference>
<organism evidence="3 4">
    <name type="scientific">Alterirhizorhabdus solaris</name>
    <dbReference type="NCBI Taxonomy" id="2529389"/>
    <lineage>
        <taxon>Bacteria</taxon>
        <taxon>Pseudomonadati</taxon>
        <taxon>Pseudomonadota</taxon>
        <taxon>Alphaproteobacteria</taxon>
        <taxon>Sphingomonadales</taxon>
        <taxon>Rhizorhabdaceae</taxon>
        <taxon>Alterirhizorhabdus</taxon>
    </lineage>
</organism>
<evidence type="ECO:0000259" key="2">
    <source>
        <dbReference type="Pfam" id="PF12200"/>
    </source>
</evidence>
<evidence type="ECO:0000313" key="4">
    <source>
        <dbReference type="Proteomes" id="UP000318681"/>
    </source>
</evidence>
<evidence type="ECO:0000256" key="1">
    <source>
        <dbReference type="SAM" id="MobiDB-lite"/>
    </source>
</evidence>
<proteinExistence type="predicted"/>
<gene>
    <name evidence="3" type="ORF">FOY91_18445</name>
</gene>
<accession>A0A558QUB0</accession>
<dbReference type="RefSeq" id="WP_145155065.1">
    <property type="nucleotide sequence ID" value="NZ_VNIM01000112.1"/>
</dbReference>
<evidence type="ECO:0000313" key="3">
    <source>
        <dbReference type="EMBL" id="TVV70698.1"/>
    </source>
</evidence>
<comment type="caution">
    <text evidence="3">The sequence shown here is derived from an EMBL/GenBank/DDBJ whole genome shotgun (WGS) entry which is preliminary data.</text>
</comment>
<dbReference type="AlphaFoldDB" id="A0A558QUB0"/>
<feature type="region of interest" description="Disordered" evidence="1">
    <location>
        <begin position="35"/>
        <end position="56"/>
    </location>
</feature>
<dbReference type="InterPro" id="IPR022016">
    <property type="entry name" value="DUF3597"/>
</dbReference>
<dbReference type="SUPFAM" id="SSF158634">
    <property type="entry name" value="RPA2825-like"/>
    <property type="match status" value="1"/>
</dbReference>